<reference evidence="4 5" key="1">
    <citation type="submission" date="2018-08" db="EMBL/GenBank/DDBJ databases">
        <title>Proposal of Muricauda 72 sp.nov. and Muricauda NH166 sp.nov., isolated from seawater.</title>
        <authorList>
            <person name="Cheng H."/>
            <person name="Wu Y.-H."/>
            <person name="Guo L.-L."/>
            <person name="Xu X.-W."/>
        </authorList>
    </citation>
    <scope>NUCLEOTIDE SEQUENCE [LARGE SCALE GENOMIC DNA]</scope>
    <source>
        <strain evidence="4 5">KCTC 22173</strain>
    </source>
</reference>
<dbReference type="EMBL" id="QXFH01000063">
    <property type="protein sequence ID" value="RIV36541.1"/>
    <property type="molecule type" value="Genomic_DNA"/>
</dbReference>
<dbReference type="SUPFAM" id="SSF55729">
    <property type="entry name" value="Acyl-CoA N-acyltransferases (Nat)"/>
    <property type="match status" value="1"/>
</dbReference>
<dbReference type="GO" id="GO:0016747">
    <property type="term" value="F:acyltransferase activity, transferring groups other than amino-acyl groups"/>
    <property type="evidence" value="ECO:0007669"/>
    <property type="project" value="InterPro"/>
</dbReference>
<evidence type="ECO:0000313" key="5">
    <source>
        <dbReference type="Proteomes" id="UP000266067"/>
    </source>
</evidence>
<evidence type="ECO:0000259" key="3">
    <source>
        <dbReference type="PROSITE" id="PS51186"/>
    </source>
</evidence>
<dbReference type="Gene3D" id="3.40.630.30">
    <property type="match status" value="1"/>
</dbReference>
<dbReference type="AlphaFoldDB" id="A0A3A1NGS3"/>
<keyword evidence="2" id="KW-0012">Acyltransferase</keyword>
<dbReference type="RefSeq" id="WP_119606494.1">
    <property type="nucleotide sequence ID" value="NZ_QXFH01000063.1"/>
</dbReference>
<name>A0A3A1NGS3_9FLAO</name>
<dbReference type="PROSITE" id="PS51186">
    <property type="entry name" value="GNAT"/>
    <property type="match status" value="1"/>
</dbReference>
<gene>
    <name evidence="4" type="ORF">D2V08_02280</name>
</gene>
<dbReference type="InterPro" id="IPR016181">
    <property type="entry name" value="Acyl_CoA_acyltransferase"/>
</dbReference>
<comment type="caution">
    <text evidence="4">The sequence shown here is derived from an EMBL/GenBank/DDBJ whole genome shotgun (WGS) entry which is preliminary data.</text>
</comment>
<organism evidence="4 5">
    <name type="scientific">Flagellimonas lutimaris</name>
    <dbReference type="NCBI Taxonomy" id="475082"/>
    <lineage>
        <taxon>Bacteria</taxon>
        <taxon>Pseudomonadati</taxon>
        <taxon>Bacteroidota</taxon>
        <taxon>Flavobacteriia</taxon>
        <taxon>Flavobacteriales</taxon>
        <taxon>Flavobacteriaceae</taxon>
        <taxon>Flagellimonas</taxon>
    </lineage>
</organism>
<keyword evidence="5" id="KW-1185">Reference proteome</keyword>
<dbReference type="OrthoDB" id="1450704at2"/>
<protein>
    <submittedName>
        <fullName evidence="4">GNAT family N-acetyltransferase</fullName>
    </submittedName>
</protein>
<evidence type="ECO:0000313" key="4">
    <source>
        <dbReference type="EMBL" id="RIV36541.1"/>
    </source>
</evidence>
<proteinExistence type="predicted"/>
<dbReference type="InterPro" id="IPR000182">
    <property type="entry name" value="GNAT_dom"/>
</dbReference>
<dbReference type="Pfam" id="PF00583">
    <property type="entry name" value="Acetyltransf_1"/>
    <property type="match status" value="1"/>
</dbReference>
<accession>A0A3A1NGS3</accession>
<sequence>MTLPKVNIRTATLDDLPVLLNFEQEIIKAERPFDVTIKEGPVSYYDIGEMIQDSKAHVVVAESKDKVVASGYAIPKKARHYLDHEFYAYLGFMYTDEDFRGMGINALIVEELKNWSNTNGLKEIRLTVYNENLAAIKAYEKVGFKKHIIEMRLV</sequence>
<dbReference type="PANTHER" id="PTHR43072:SF23">
    <property type="entry name" value="UPF0039 PROTEIN C11D3.02C"/>
    <property type="match status" value="1"/>
</dbReference>
<dbReference type="CDD" id="cd04301">
    <property type="entry name" value="NAT_SF"/>
    <property type="match status" value="1"/>
</dbReference>
<dbReference type="Proteomes" id="UP000266067">
    <property type="component" value="Unassembled WGS sequence"/>
</dbReference>
<evidence type="ECO:0000256" key="1">
    <source>
        <dbReference type="ARBA" id="ARBA00022679"/>
    </source>
</evidence>
<feature type="domain" description="N-acetyltransferase" evidence="3">
    <location>
        <begin position="6"/>
        <end position="154"/>
    </location>
</feature>
<dbReference type="PANTHER" id="PTHR43072">
    <property type="entry name" value="N-ACETYLTRANSFERASE"/>
    <property type="match status" value="1"/>
</dbReference>
<evidence type="ECO:0000256" key="2">
    <source>
        <dbReference type="ARBA" id="ARBA00023315"/>
    </source>
</evidence>
<keyword evidence="1 4" id="KW-0808">Transferase</keyword>